<dbReference type="PATRIC" id="fig|1619050.3.peg.737"/>
<reference evidence="8 9" key="1">
    <citation type="journal article" date="2015" name="Nature">
        <title>rRNA introns, odd ribosomes, and small enigmatic genomes across a large radiation of phyla.</title>
        <authorList>
            <person name="Brown C.T."/>
            <person name="Hug L.A."/>
            <person name="Thomas B.C."/>
            <person name="Sharon I."/>
            <person name="Castelle C.J."/>
            <person name="Singh A."/>
            <person name="Wilkins M.J."/>
            <person name="Williams K.H."/>
            <person name="Banfield J.F."/>
        </authorList>
    </citation>
    <scope>NUCLEOTIDE SEQUENCE [LARGE SCALE GENOMIC DNA]</scope>
</reference>
<feature type="non-terminal residue" evidence="8">
    <location>
        <position position="1"/>
    </location>
</feature>
<comment type="caution">
    <text evidence="8">The sequence shown here is derived from an EMBL/GenBank/DDBJ whole genome shotgun (WGS) entry which is preliminary data.</text>
</comment>
<dbReference type="InterPro" id="IPR005484">
    <property type="entry name" value="Ribosomal_uL18_bac/plant/anim"/>
</dbReference>
<dbReference type="NCBIfam" id="TIGR00060">
    <property type="entry name" value="L18_bact"/>
    <property type="match status" value="1"/>
</dbReference>
<dbReference type="GO" id="GO:0008097">
    <property type="term" value="F:5S rRNA binding"/>
    <property type="evidence" value="ECO:0007669"/>
    <property type="project" value="TreeGrafter"/>
</dbReference>
<dbReference type="Gene3D" id="3.30.420.100">
    <property type="match status" value="1"/>
</dbReference>
<dbReference type="GO" id="GO:0006412">
    <property type="term" value="P:translation"/>
    <property type="evidence" value="ECO:0007669"/>
    <property type="project" value="InterPro"/>
</dbReference>
<dbReference type="EMBL" id="LCLH01000048">
    <property type="protein sequence ID" value="KKU12603.1"/>
    <property type="molecule type" value="Genomic_DNA"/>
</dbReference>
<accession>A0A0G1Q4K2</accession>
<evidence type="ECO:0000313" key="8">
    <source>
        <dbReference type="EMBL" id="KKU12603.1"/>
    </source>
</evidence>
<dbReference type="InterPro" id="IPR004389">
    <property type="entry name" value="Ribosomal_uL18_bac-type"/>
</dbReference>
<dbReference type="AlphaFoldDB" id="A0A0G1Q4K2"/>
<dbReference type="GO" id="GO:0022625">
    <property type="term" value="C:cytosolic large ribosomal subunit"/>
    <property type="evidence" value="ECO:0007669"/>
    <property type="project" value="TreeGrafter"/>
</dbReference>
<name>A0A0G1Q4K2_9BACT</name>
<keyword evidence="4 8" id="KW-0689">Ribosomal protein</keyword>
<dbReference type="SUPFAM" id="SSF53137">
    <property type="entry name" value="Translational machinery components"/>
    <property type="match status" value="1"/>
</dbReference>
<evidence type="ECO:0000256" key="7">
    <source>
        <dbReference type="ARBA" id="ARBA00035496"/>
    </source>
</evidence>
<dbReference type="STRING" id="1619050.UX20_C0048G0001"/>
<dbReference type="InterPro" id="IPR057268">
    <property type="entry name" value="Ribosomal_L18"/>
</dbReference>
<dbReference type="CDD" id="cd00432">
    <property type="entry name" value="Ribosomal_L18_L5e"/>
    <property type="match status" value="1"/>
</dbReference>
<evidence type="ECO:0000256" key="5">
    <source>
        <dbReference type="ARBA" id="ARBA00023274"/>
    </source>
</evidence>
<organism evidence="8 9">
    <name type="scientific">Candidatus Magasanikbacteria bacterium GW2011_GWC2_45_8</name>
    <dbReference type="NCBI Taxonomy" id="1619050"/>
    <lineage>
        <taxon>Bacteria</taxon>
        <taxon>Candidatus Magasanikiibacteriota</taxon>
    </lineage>
</organism>
<gene>
    <name evidence="8" type="ORF">UX20_C0048G0001</name>
</gene>
<proteinExistence type="inferred from homology"/>
<keyword evidence="3" id="KW-0694">RNA-binding</keyword>
<dbReference type="PANTHER" id="PTHR12899:SF3">
    <property type="entry name" value="LARGE RIBOSOMAL SUBUNIT PROTEIN UL18M"/>
    <property type="match status" value="1"/>
</dbReference>
<dbReference type="GO" id="GO:0003735">
    <property type="term" value="F:structural constituent of ribosome"/>
    <property type="evidence" value="ECO:0007669"/>
    <property type="project" value="InterPro"/>
</dbReference>
<evidence type="ECO:0000313" key="9">
    <source>
        <dbReference type="Proteomes" id="UP000034911"/>
    </source>
</evidence>
<keyword evidence="5" id="KW-0687">Ribonucleoprotein</keyword>
<dbReference type="Proteomes" id="UP000034911">
    <property type="component" value="Unassembled WGS sequence"/>
</dbReference>
<sequence length="100" mass="10944">GTAIRPRLSVFRSLKHIYAQLIDDVKQTTLVGVMSKTADTKHVPEEYKGKTRVAYAVGFALATAAKEASITKAVFDRNSYKYHGRVKAVADGARQGGLEF</sequence>
<comment type="similarity">
    <text evidence="1">Belongs to the universal ribosomal protein uL18 family.</text>
</comment>
<dbReference type="Pfam" id="PF00861">
    <property type="entry name" value="Ribosomal_L18p"/>
    <property type="match status" value="1"/>
</dbReference>
<evidence type="ECO:0000256" key="1">
    <source>
        <dbReference type="ARBA" id="ARBA00007116"/>
    </source>
</evidence>
<evidence type="ECO:0000256" key="3">
    <source>
        <dbReference type="ARBA" id="ARBA00022884"/>
    </source>
</evidence>
<evidence type="ECO:0000256" key="4">
    <source>
        <dbReference type="ARBA" id="ARBA00022980"/>
    </source>
</evidence>
<evidence type="ECO:0000256" key="2">
    <source>
        <dbReference type="ARBA" id="ARBA00022730"/>
    </source>
</evidence>
<dbReference type="PANTHER" id="PTHR12899">
    <property type="entry name" value="39S RIBOSOMAL PROTEIN L18, MITOCHONDRIAL"/>
    <property type="match status" value="1"/>
</dbReference>
<evidence type="ECO:0000256" key="6">
    <source>
        <dbReference type="ARBA" id="ARBA00035197"/>
    </source>
</evidence>
<keyword evidence="2" id="KW-0699">rRNA-binding</keyword>
<protein>
    <recommendedName>
        <fullName evidence="6">Large ribosomal subunit protein uL18</fullName>
    </recommendedName>
    <alternativeName>
        <fullName evidence="7">50S ribosomal protein L18</fullName>
    </alternativeName>
</protein>